<dbReference type="GO" id="GO:0061630">
    <property type="term" value="F:ubiquitin protein ligase activity"/>
    <property type="evidence" value="ECO:0007669"/>
    <property type="project" value="TreeGrafter"/>
</dbReference>
<dbReference type="GO" id="GO:0031146">
    <property type="term" value="P:SCF-dependent proteasomal ubiquitin-dependent protein catabolic process"/>
    <property type="evidence" value="ECO:0007669"/>
    <property type="project" value="TreeGrafter"/>
</dbReference>
<dbReference type="InterPro" id="IPR008979">
    <property type="entry name" value="Galactose-bd-like_sf"/>
</dbReference>
<dbReference type="InterPro" id="IPR007397">
    <property type="entry name" value="F-box-assoc_dom"/>
</dbReference>
<protein>
    <submittedName>
        <fullName evidence="3">F-box only 6</fullName>
    </submittedName>
</protein>
<dbReference type="Gene3D" id="1.20.1280.50">
    <property type="match status" value="1"/>
</dbReference>
<dbReference type="SUPFAM" id="SSF49785">
    <property type="entry name" value="Galactose-binding domain-like"/>
    <property type="match status" value="1"/>
</dbReference>
<dbReference type="InterPro" id="IPR036047">
    <property type="entry name" value="F-box-like_dom_sf"/>
</dbReference>
<evidence type="ECO:0000259" key="1">
    <source>
        <dbReference type="PROSITE" id="PS50181"/>
    </source>
</evidence>
<dbReference type="OrthoDB" id="1107553at2759"/>
<organism evidence="3 4">
    <name type="scientific">Brachionus plicatilis</name>
    <name type="common">Marine rotifer</name>
    <name type="synonym">Brachionus muelleri</name>
    <dbReference type="NCBI Taxonomy" id="10195"/>
    <lineage>
        <taxon>Eukaryota</taxon>
        <taxon>Metazoa</taxon>
        <taxon>Spiralia</taxon>
        <taxon>Gnathifera</taxon>
        <taxon>Rotifera</taxon>
        <taxon>Eurotatoria</taxon>
        <taxon>Monogononta</taxon>
        <taxon>Pseudotrocha</taxon>
        <taxon>Ploima</taxon>
        <taxon>Brachionidae</taxon>
        <taxon>Brachionus</taxon>
    </lineage>
</organism>
<dbReference type="PROSITE" id="PS51114">
    <property type="entry name" value="FBA"/>
    <property type="match status" value="1"/>
</dbReference>
<dbReference type="Proteomes" id="UP000276133">
    <property type="component" value="Unassembled WGS sequence"/>
</dbReference>
<dbReference type="FunFam" id="2.60.120.260:FF:000012">
    <property type="entry name" value="F-box only protein 2"/>
    <property type="match status" value="1"/>
</dbReference>
<proteinExistence type="predicted"/>
<dbReference type="SMART" id="SM00256">
    <property type="entry name" value="FBOX"/>
    <property type="match status" value="1"/>
</dbReference>
<dbReference type="SMART" id="SM01198">
    <property type="entry name" value="FBA"/>
    <property type="match status" value="1"/>
</dbReference>
<dbReference type="GO" id="GO:0005737">
    <property type="term" value="C:cytoplasm"/>
    <property type="evidence" value="ECO:0007669"/>
    <property type="project" value="UniProtKB-ARBA"/>
</dbReference>
<dbReference type="GO" id="GO:0036503">
    <property type="term" value="P:ERAD pathway"/>
    <property type="evidence" value="ECO:0007669"/>
    <property type="project" value="TreeGrafter"/>
</dbReference>
<dbReference type="InterPro" id="IPR039752">
    <property type="entry name" value="F-box_only"/>
</dbReference>
<evidence type="ECO:0000313" key="3">
    <source>
        <dbReference type="EMBL" id="RNA26095.1"/>
    </source>
</evidence>
<dbReference type="AlphaFoldDB" id="A0A3M7RRY4"/>
<keyword evidence="4" id="KW-1185">Reference proteome</keyword>
<accession>A0A3M7RRY4</accession>
<evidence type="ECO:0000313" key="4">
    <source>
        <dbReference type="Proteomes" id="UP000276133"/>
    </source>
</evidence>
<dbReference type="Pfam" id="PF04300">
    <property type="entry name" value="FBA"/>
    <property type="match status" value="1"/>
</dbReference>
<dbReference type="SUPFAM" id="SSF81383">
    <property type="entry name" value="F-box domain"/>
    <property type="match status" value="1"/>
</dbReference>
<feature type="domain" description="F-box" evidence="1">
    <location>
        <begin position="1"/>
        <end position="47"/>
    </location>
</feature>
<feature type="domain" description="FBA" evidence="2">
    <location>
        <begin position="68"/>
        <end position="261"/>
    </location>
</feature>
<comment type="caution">
    <text evidence="3">The sequence shown here is derived from an EMBL/GenBank/DDBJ whole genome shotgun (WGS) entry which is preliminary data.</text>
</comment>
<dbReference type="PANTHER" id="PTHR12125">
    <property type="entry name" value="F-BOX ONLY PROTEIN 6-LIKE PROTEIN"/>
    <property type="match status" value="1"/>
</dbReference>
<dbReference type="GO" id="GO:0019005">
    <property type="term" value="C:SCF ubiquitin ligase complex"/>
    <property type="evidence" value="ECO:0007669"/>
    <property type="project" value="TreeGrafter"/>
</dbReference>
<dbReference type="PANTHER" id="PTHR12125:SF5">
    <property type="entry name" value="F-BOX DOMAIN-CONTAINING PROTEIN"/>
    <property type="match status" value="1"/>
</dbReference>
<reference evidence="3 4" key="1">
    <citation type="journal article" date="2018" name="Sci. Rep.">
        <title>Genomic signatures of local adaptation to the degree of environmental predictability in rotifers.</title>
        <authorList>
            <person name="Franch-Gras L."/>
            <person name="Hahn C."/>
            <person name="Garcia-Roger E.M."/>
            <person name="Carmona M.J."/>
            <person name="Serra M."/>
            <person name="Gomez A."/>
        </authorList>
    </citation>
    <scope>NUCLEOTIDE SEQUENCE [LARGE SCALE GENOMIC DNA]</scope>
    <source>
        <strain evidence="3">HYR1</strain>
    </source>
</reference>
<dbReference type="Pfam" id="PF12937">
    <property type="entry name" value="F-box-like"/>
    <property type="match status" value="1"/>
</dbReference>
<dbReference type="STRING" id="10195.A0A3M7RRY4"/>
<sequence length="264" mass="30438">MSMNQLPNEILLSILSRLSFHDLVKNASLTCKKWYSLIQSEHFWKFKIKAELGLQLVPGLDPTSLKAFYLKKPFGRNLIRNPCFSSGLDHWSVSDQLCTDSIEDCSYSSSFIIEEHDECSVPAFDENKRPIKKFATSSSIIFKYQLIDLQSEGLSWPLLECFGPSVTIKDSYAGRLYLGYEYYIQVVLYDDDLNELGSISYDEKVSEENWSNSEWKEFVYTFKDCSSSLRFILFIHGGRDATNWTGYYGVKLTNSQVTINWSNE</sequence>
<dbReference type="GO" id="GO:0006516">
    <property type="term" value="P:glycoprotein catabolic process"/>
    <property type="evidence" value="ECO:0007669"/>
    <property type="project" value="TreeGrafter"/>
</dbReference>
<name>A0A3M7RRY4_BRAPC</name>
<evidence type="ECO:0000259" key="2">
    <source>
        <dbReference type="PROSITE" id="PS51114"/>
    </source>
</evidence>
<gene>
    <name evidence="3" type="ORF">BpHYR1_046549</name>
</gene>
<dbReference type="Gene3D" id="2.60.120.260">
    <property type="entry name" value="Galactose-binding domain-like"/>
    <property type="match status" value="1"/>
</dbReference>
<dbReference type="EMBL" id="REGN01002804">
    <property type="protein sequence ID" value="RNA26095.1"/>
    <property type="molecule type" value="Genomic_DNA"/>
</dbReference>
<dbReference type="InterPro" id="IPR001810">
    <property type="entry name" value="F-box_dom"/>
</dbReference>
<dbReference type="PROSITE" id="PS50181">
    <property type="entry name" value="FBOX"/>
    <property type="match status" value="1"/>
</dbReference>